<keyword evidence="12" id="KW-1185">Reference proteome</keyword>
<proteinExistence type="inferred from homology"/>
<dbReference type="PANTHER" id="PTHR28570">
    <property type="entry name" value="ASPARTYL AMINOPEPTIDASE"/>
    <property type="match status" value="1"/>
</dbReference>
<evidence type="ECO:0000256" key="2">
    <source>
        <dbReference type="ARBA" id="ARBA00008290"/>
    </source>
</evidence>
<protein>
    <recommendedName>
        <fullName evidence="10">M18 family aminopeptidase</fullName>
        <ecNumber evidence="10">3.4.11.-</ecNumber>
    </recommendedName>
</protein>
<evidence type="ECO:0000256" key="7">
    <source>
        <dbReference type="ARBA" id="ARBA00022833"/>
    </source>
</evidence>
<evidence type="ECO:0000256" key="6">
    <source>
        <dbReference type="ARBA" id="ARBA00022801"/>
    </source>
</evidence>
<dbReference type="InterPro" id="IPR001948">
    <property type="entry name" value="Peptidase_M18"/>
</dbReference>
<dbReference type="PANTHER" id="PTHR28570:SF3">
    <property type="entry name" value="ASPARTYL AMINOPEPTIDASE"/>
    <property type="match status" value="1"/>
</dbReference>
<evidence type="ECO:0000256" key="10">
    <source>
        <dbReference type="RuleBase" id="RU004387"/>
    </source>
</evidence>
<keyword evidence="8 9" id="KW-0482">Metalloprotease</keyword>
<dbReference type="Pfam" id="PF02127">
    <property type="entry name" value="Peptidase_M18"/>
    <property type="match status" value="1"/>
</dbReference>
<evidence type="ECO:0000256" key="5">
    <source>
        <dbReference type="ARBA" id="ARBA00022723"/>
    </source>
</evidence>
<comment type="cofactor">
    <cofactor evidence="1 10">
        <name>Zn(2+)</name>
        <dbReference type="ChEBI" id="CHEBI:29105"/>
    </cofactor>
</comment>
<evidence type="ECO:0000256" key="3">
    <source>
        <dbReference type="ARBA" id="ARBA00022438"/>
    </source>
</evidence>
<dbReference type="Proteomes" id="UP000662111">
    <property type="component" value="Unassembled WGS sequence"/>
</dbReference>
<gene>
    <name evidence="11" type="primary">apeB</name>
    <name evidence="11" type="ORF">GCM10011509_26170</name>
</gene>
<dbReference type="PRINTS" id="PR00932">
    <property type="entry name" value="AMINO1PTASE"/>
</dbReference>
<dbReference type="NCBIfam" id="NF002759">
    <property type="entry name" value="PRK02813.1"/>
    <property type="match status" value="1"/>
</dbReference>
<accession>A0ABQ2FB57</accession>
<keyword evidence="4 9" id="KW-0645">Protease</keyword>
<evidence type="ECO:0000256" key="9">
    <source>
        <dbReference type="RuleBase" id="RU004386"/>
    </source>
</evidence>
<dbReference type="GO" id="GO:0004177">
    <property type="term" value="F:aminopeptidase activity"/>
    <property type="evidence" value="ECO:0007669"/>
    <property type="project" value="UniProtKB-KW"/>
</dbReference>
<comment type="similarity">
    <text evidence="2 9">Belongs to the peptidase M18 family.</text>
</comment>
<name>A0ABQ2FB57_9MICO</name>
<keyword evidence="6 9" id="KW-0378">Hydrolase</keyword>
<organism evidence="11 12">
    <name type="scientific">Ornithinimicrobium pekingense</name>
    <dbReference type="NCBI Taxonomy" id="384677"/>
    <lineage>
        <taxon>Bacteria</taxon>
        <taxon>Bacillati</taxon>
        <taxon>Actinomycetota</taxon>
        <taxon>Actinomycetes</taxon>
        <taxon>Micrococcales</taxon>
        <taxon>Ornithinimicrobiaceae</taxon>
        <taxon>Ornithinimicrobium</taxon>
    </lineage>
</organism>
<reference evidence="12" key="1">
    <citation type="journal article" date="2019" name="Int. J. Syst. Evol. Microbiol.">
        <title>The Global Catalogue of Microorganisms (GCM) 10K type strain sequencing project: providing services to taxonomists for standard genome sequencing and annotation.</title>
        <authorList>
            <consortium name="The Broad Institute Genomics Platform"/>
            <consortium name="The Broad Institute Genome Sequencing Center for Infectious Disease"/>
            <person name="Wu L."/>
            <person name="Ma J."/>
        </authorList>
    </citation>
    <scope>NUCLEOTIDE SEQUENCE [LARGE SCALE GENOMIC DNA]</scope>
    <source>
        <strain evidence="12">CGMCC 1.5362</strain>
    </source>
</reference>
<dbReference type="Gene3D" id="2.30.250.10">
    <property type="entry name" value="Aminopeptidase i, Domain 2"/>
    <property type="match status" value="1"/>
</dbReference>
<evidence type="ECO:0000256" key="1">
    <source>
        <dbReference type="ARBA" id="ARBA00001947"/>
    </source>
</evidence>
<dbReference type="EC" id="3.4.11.-" evidence="10"/>
<keyword evidence="5 9" id="KW-0479">Metal-binding</keyword>
<keyword evidence="3 9" id="KW-0031">Aminopeptidase</keyword>
<comment type="caution">
    <text evidence="11">The sequence shown here is derived from an EMBL/GenBank/DDBJ whole genome shotgun (WGS) entry which is preliminary data.</text>
</comment>
<evidence type="ECO:0000256" key="8">
    <source>
        <dbReference type="ARBA" id="ARBA00023049"/>
    </source>
</evidence>
<dbReference type="Gene3D" id="3.40.630.10">
    <property type="entry name" value="Zn peptidases"/>
    <property type="match status" value="1"/>
</dbReference>
<evidence type="ECO:0000313" key="11">
    <source>
        <dbReference type="EMBL" id="GGK76324.1"/>
    </source>
</evidence>
<dbReference type="EMBL" id="BMLB01000005">
    <property type="protein sequence ID" value="GGK76324.1"/>
    <property type="molecule type" value="Genomic_DNA"/>
</dbReference>
<evidence type="ECO:0000313" key="12">
    <source>
        <dbReference type="Proteomes" id="UP000662111"/>
    </source>
</evidence>
<dbReference type="RefSeq" id="WP_084617393.1">
    <property type="nucleotide sequence ID" value="NZ_BMLB01000005.1"/>
</dbReference>
<dbReference type="CDD" id="cd05658">
    <property type="entry name" value="M18_DAP"/>
    <property type="match status" value="1"/>
</dbReference>
<dbReference type="InterPro" id="IPR023358">
    <property type="entry name" value="Peptidase_M18_dom2"/>
</dbReference>
<evidence type="ECO:0000256" key="4">
    <source>
        <dbReference type="ARBA" id="ARBA00022670"/>
    </source>
</evidence>
<keyword evidence="7 9" id="KW-0862">Zinc</keyword>
<dbReference type="SUPFAM" id="SSF53187">
    <property type="entry name" value="Zn-dependent exopeptidases"/>
    <property type="match status" value="1"/>
</dbReference>
<sequence length="449" mass="47829">MTAPVTEAATRVTQVADGLCSYLDASPSPFHAVDSAAALLREAGFTELAETEATPTAPGRYVVRRGGSLLAWSTAEVGDARTPATPYRVVGAHTDSPNLRIKPRPDWTRAGWQMLGVEVYGGALTNSWLDRDLGLSGRVTVRDAGAPGGFSDRLFRTDDPVLRVSQLAIHLDRTVRSEGLQLNDQQHLAPHWGLGVGRRSFREWLAGLVEVDAEDLLGFDAMTHDLTPARRIGTDGELIASARLDNLATSYAAVRALLEAVESAPDATRRTPSIPLIVLFDHEEVGSMSERGAQSTFLPAWLERIVLAAGGTREDYWRALAGSVIASGDMAHATHPNYAERHEPEHPILMNGGPVLKVNTNLRYATDSLGAAAFALACEQAGVPMQTFVTRSDLPCGSTVGPMTSALTGATTVDFGAPVLSMHSTREICGTLDQAAYAAALAAFLAPRA</sequence>
<dbReference type="SUPFAM" id="SSF101821">
    <property type="entry name" value="Aminopeptidase/glucanase lid domain"/>
    <property type="match status" value="1"/>
</dbReference>